<keyword evidence="3" id="KW-0966">Cell projection</keyword>
<feature type="domain" description="Phage tail lysozyme" evidence="2">
    <location>
        <begin position="899"/>
        <end position="1032"/>
    </location>
</feature>
<dbReference type="Gene3D" id="1.10.530.10">
    <property type="match status" value="1"/>
</dbReference>
<evidence type="ECO:0000313" key="4">
    <source>
        <dbReference type="Proteomes" id="UP000187059"/>
    </source>
</evidence>
<dbReference type="AlphaFoldDB" id="A0A1P8UXI5"/>
<keyword evidence="1" id="KW-1133">Transmembrane helix</keyword>
<evidence type="ECO:0000313" key="3">
    <source>
        <dbReference type="EMBL" id="APZ54114.1"/>
    </source>
</evidence>
<keyword evidence="1" id="KW-0472">Membrane</keyword>
<keyword evidence="3" id="KW-0969">Cilium</keyword>
<organism evidence="3 4">
    <name type="scientific">Salipiger abyssi</name>
    <dbReference type="NCBI Taxonomy" id="1250539"/>
    <lineage>
        <taxon>Bacteria</taxon>
        <taxon>Pseudomonadati</taxon>
        <taxon>Pseudomonadota</taxon>
        <taxon>Alphaproteobacteria</taxon>
        <taxon>Rhodobacterales</taxon>
        <taxon>Roseobacteraceae</taxon>
        <taxon>Salipiger</taxon>
    </lineage>
</organism>
<dbReference type="EMBL" id="CP015093">
    <property type="protein sequence ID" value="APZ54114.1"/>
    <property type="molecule type" value="Genomic_DNA"/>
</dbReference>
<keyword evidence="4" id="KW-1185">Reference proteome</keyword>
<proteinExistence type="predicted"/>
<reference evidence="3 4" key="1">
    <citation type="submission" date="2016-04" db="EMBL/GenBank/DDBJ databases">
        <title>Deep-sea bacteria in the southern Pacific.</title>
        <authorList>
            <person name="Tang K."/>
        </authorList>
    </citation>
    <scope>NUCLEOTIDE SEQUENCE [LARGE SCALE GENOMIC DNA]</scope>
    <source>
        <strain evidence="3 4">JLT2014</strain>
    </source>
</reference>
<dbReference type="STRING" id="1250539.Ga0080574_TMP3780"/>
<evidence type="ECO:0000256" key="1">
    <source>
        <dbReference type="SAM" id="Phobius"/>
    </source>
</evidence>
<keyword evidence="1" id="KW-0812">Transmembrane</keyword>
<name>A0A1P8UXI5_9RHOB</name>
<keyword evidence="3" id="KW-0282">Flagellum</keyword>
<accession>A0A1P8UXI5</accession>
<dbReference type="Proteomes" id="UP000187059">
    <property type="component" value="Chromosome"/>
</dbReference>
<gene>
    <name evidence="3" type="ORF">Ga0080574_TMP3780</name>
</gene>
<dbReference type="KEGG" id="paby:Ga0080574_TMP3780"/>
<dbReference type="InterPro" id="IPR041219">
    <property type="entry name" value="Phage_lysozyme2"/>
</dbReference>
<protein>
    <submittedName>
        <fullName evidence="3">Flagellar motor rotation protein MotB</fullName>
    </submittedName>
</protein>
<dbReference type="Pfam" id="PF18013">
    <property type="entry name" value="Phage_lysozyme2"/>
    <property type="match status" value="1"/>
</dbReference>
<sequence length="1232" mass="129481">MRAKLVVEADASAIVGETRRSAEGLDGMSAAADRAAVALQRTASPGTRENLDRIMQSSVRTAAGFGKVSGGARSAETAIGSLQTQTASMSTGLKAQAADLVATQRETAAWQGQLDQVRARFDPLFAAMRTYEKELRDIAAAERMGALSAETAAAARTRAKAGYDAFAAAQSRGGRRSMARGGVQTAAFQAQDIAVQLQMGTAASVVMAQQLPQLLGGFGMMGAVLGAVVAVGVPFVRMLLDSEDAAGTLDERLGKLDTSLQAIGDHLKILNDRDLGQIFGSMSGDIRAMTQDLLALERAAELKSLGSALDGILSERLEPSLWQRLNEAGRSTTLGGTFGTGGLAETREMEERLRVENYRELTGGRGPSYEEFQAQKEQLVQLSTAGDVEAVIREIRNLVNEFAAGGPVSEINTDMAAMLNELTKAALQTAQTEALYNGSAQEARLDKQMASVSDAYRQQAELAEAVTRHGENSAEVDAVRNRHARDALTLKLRELGIEEDSTREREALADLDRALAAEEALRAQERQRAITETLTGLSNELAITQSVIANGEQSVEVERLRTEQAREALRLRLEELGATEQQIAQGEELIEQSRRRARDAQIAKAEREAGQSLAEMQREAEINAAILQHGRDSLAVKTLQIEAARAEYAQSLKTLLVSQETKGALLAQWDAARGLASVDPFGSLAAAQAMLEAQQRSVAQMQLEQVLLGQSEETRRRVLALYEAELDIRQQGIDATGALAQQIRDGALAEADLAAEVAREADAWSDVQAAAESSIDRIVDAAMEADLPGLFEGIAEEIQGILTDLAIKNPLKNAFTGSDYATLADLGGLEGVWARLTGQVQEIDPTRAAADAAARSVATMQVTAANVIIGGSGISQFASTMGGVGGAAAGVNLPNSPVASQIWEFFKGKGLAPHQIAAIVGNAAGESGFDPLAVGDKGTSFGLFQHHASRADGLLAAVGGRAGLGNVQGQLDYVWKELLTSESGALQKLLATTNVGDATNVWMRQFERPADSSMVESWPVRLGAAEEALAKFGTTAAQATDGLGAFDLGLGNLGSILAGLGGGGAGNTGGGGIWTIVSGISGAMGLPGFDIGGPTGGSDPKRVAGLVHEQEFVFDAASTARIGVPNLEAIRRGVMPGYEVGGYASRAAAYPFLTAARESSSAVALPVAQPLSVVVNDYAGQGVEFEEQSDGRGGRQLLMTVGQQGAAAMAQPGNPMRKQLQMMGVKKGPVRR</sequence>
<evidence type="ECO:0000259" key="2">
    <source>
        <dbReference type="Pfam" id="PF18013"/>
    </source>
</evidence>
<feature type="transmembrane region" description="Helical" evidence="1">
    <location>
        <begin position="214"/>
        <end position="236"/>
    </location>
</feature>